<accession>A0ABU8QF64</accession>
<organism evidence="1 2">
    <name type="scientific">Cognatishimia coralii</name>
    <dbReference type="NCBI Taxonomy" id="3083254"/>
    <lineage>
        <taxon>Bacteria</taxon>
        <taxon>Pseudomonadati</taxon>
        <taxon>Pseudomonadota</taxon>
        <taxon>Alphaproteobacteria</taxon>
        <taxon>Rhodobacterales</taxon>
        <taxon>Paracoccaceae</taxon>
        <taxon>Cognatishimia</taxon>
    </lineage>
</organism>
<gene>
    <name evidence="1" type="ORF">WG622_07440</name>
</gene>
<dbReference type="Proteomes" id="UP001368270">
    <property type="component" value="Unassembled WGS sequence"/>
</dbReference>
<proteinExistence type="predicted"/>
<name>A0ABU8QF64_9RHOB</name>
<protein>
    <submittedName>
        <fullName evidence="1">Uncharacterized protein</fullName>
    </submittedName>
</protein>
<evidence type="ECO:0000313" key="2">
    <source>
        <dbReference type="Proteomes" id="UP001368270"/>
    </source>
</evidence>
<dbReference type="RefSeq" id="WP_339403015.1">
    <property type="nucleotide sequence ID" value="NZ_JBBGAZ010000003.1"/>
</dbReference>
<comment type="caution">
    <text evidence="1">The sequence shown here is derived from an EMBL/GenBank/DDBJ whole genome shotgun (WGS) entry which is preliminary data.</text>
</comment>
<reference evidence="1 2" key="1">
    <citation type="submission" date="2024-03" db="EMBL/GenBank/DDBJ databases">
        <title>Cognatishimia coralii sp. nov., a marine bacterium isolated from coral surrounding seawater.</title>
        <authorList>
            <person name="Liu X."/>
            <person name="Liu S."/>
            <person name="Sun H."/>
            <person name="Zhang Y."/>
        </authorList>
    </citation>
    <scope>NUCLEOTIDE SEQUENCE [LARGE SCALE GENOMIC DNA]</scope>
    <source>
        <strain evidence="1 2">D5M38</strain>
    </source>
</reference>
<dbReference type="EMBL" id="JBBGAZ010000003">
    <property type="protein sequence ID" value="MEJ5218070.1"/>
    <property type="molecule type" value="Genomic_DNA"/>
</dbReference>
<sequence>MSQKSLVARSMAQDPEVHSVFQEMVATLVREAGMNNEQAESQAFVQVMDAFRN</sequence>
<evidence type="ECO:0000313" key="1">
    <source>
        <dbReference type="EMBL" id="MEJ5218070.1"/>
    </source>
</evidence>
<keyword evidence="2" id="KW-1185">Reference proteome</keyword>